<accession>A0A9Q0JVY4</accession>
<dbReference type="Gene3D" id="3.80.10.10">
    <property type="entry name" value="Ribonuclease Inhibitor"/>
    <property type="match status" value="1"/>
</dbReference>
<dbReference type="PANTHER" id="PTHR31900:SF27">
    <property type="entry name" value="FBD DOMAIN-CONTAINING PROTEIN"/>
    <property type="match status" value="1"/>
</dbReference>
<dbReference type="PANTHER" id="PTHR31900">
    <property type="entry name" value="F-BOX/RNI SUPERFAMILY PROTEIN-RELATED"/>
    <property type="match status" value="1"/>
</dbReference>
<dbReference type="InterPro" id="IPR006566">
    <property type="entry name" value="FBD"/>
</dbReference>
<evidence type="ECO:0008006" key="5">
    <source>
        <dbReference type="Google" id="ProtNLM"/>
    </source>
</evidence>
<dbReference type="SUPFAM" id="SSF81383">
    <property type="entry name" value="F-box domain"/>
    <property type="match status" value="1"/>
</dbReference>
<comment type="caution">
    <text evidence="3">The sequence shown here is derived from an EMBL/GenBank/DDBJ whole genome shotgun (WGS) entry which is preliminary data.</text>
</comment>
<dbReference type="SMART" id="SM00256">
    <property type="entry name" value="FBOX"/>
    <property type="match status" value="1"/>
</dbReference>
<dbReference type="SUPFAM" id="SSF52047">
    <property type="entry name" value="RNI-like"/>
    <property type="match status" value="1"/>
</dbReference>
<reference evidence="3" key="1">
    <citation type="journal article" date="2023" name="Plant J.">
        <title>The genome of the king protea, Protea cynaroides.</title>
        <authorList>
            <person name="Chang J."/>
            <person name="Duong T.A."/>
            <person name="Schoeman C."/>
            <person name="Ma X."/>
            <person name="Roodt D."/>
            <person name="Barker N."/>
            <person name="Li Z."/>
            <person name="Van de Peer Y."/>
            <person name="Mizrachi E."/>
        </authorList>
    </citation>
    <scope>NUCLEOTIDE SEQUENCE</scope>
    <source>
        <tissue evidence="3">Young leaves</tissue>
    </source>
</reference>
<dbReference type="InterPro" id="IPR001810">
    <property type="entry name" value="F-box_dom"/>
</dbReference>
<feature type="domain" description="Rhodanese" evidence="2">
    <location>
        <begin position="188"/>
        <end position="229"/>
    </location>
</feature>
<dbReference type="InterPro" id="IPR001763">
    <property type="entry name" value="Rhodanese-like_dom"/>
</dbReference>
<evidence type="ECO:0000259" key="1">
    <source>
        <dbReference type="PROSITE" id="PS50181"/>
    </source>
</evidence>
<dbReference type="Proteomes" id="UP001141806">
    <property type="component" value="Unassembled WGS sequence"/>
</dbReference>
<organism evidence="3 4">
    <name type="scientific">Protea cynaroides</name>
    <dbReference type="NCBI Taxonomy" id="273540"/>
    <lineage>
        <taxon>Eukaryota</taxon>
        <taxon>Viridiplantae</taxon>
        <taxon>Streptophyta</taxon>
        <taxon>Embryophyta</taxon>
        <taxon>Tracheophyta</taxon>
        <taxon>Spermatophyta</taxon>
        <taxon>Magnoliopsida</taxon>
        <taxon>Proteales</taxon>
        <taxon>Proteaceae</taxon>
        <taxon>Protea</taxon>
    </lineage>
</organism>
<proteinExistence type="predicted"/>
<dbReference type="PROSITE" id="PS50181">
    <property type="entry name" value="FBOX"/>
    <property type="match status" value="1"/>
</dbReference>
<dbReference type="CDD" id="cd22160">
    <property type="entry name" value="F-box_AtFBL13-like"/>
    <property type="match status" value="1"/>
</dbReference>
<dbReference type="InterPro" id="IPR032675">
    <property type="entry name" value="LRR_dom_sf"/>
</dbReference>
<dbReference type="Pfam" id="PF23622">
    <property type="entry name" value="LRR_At1g61320_AtMIF1"/>
    <property type="match status" value="1"/>
</dbReference>
<dbReference type="EMBL" id="JAMYWD010000012">
    <property type="protein sequence ID" value="KAJ4952460.1"/>
    <property type="molecule type" value="Genomic_DNA"/>
</dbReference>
<feature type="domain" description="F-box" evidence="1">
    <location>
        <begin position="24"/>
        <end position="72"/>
    </location>
</feature>
<protein>
    <recommendedName>
        <fullName evidence="5">F-box domain-containing protein</fullName>
    </recommendedName>
</protein>
<dbReference type="InterPro" id="IPR050232">
    <property type="entry name" value="FBL13/AtMIF1-like"/>
</dbReference>
<dbReference type="InterPro" id="IPR053781">
    <property type="entry name" value="F-box_AtFBL13-like"/>
</dbReference>
<dbReference type="Pfam" id="PF00646">
    <property type="entry name" value="F-box"/>
    <property type="match status" value="1"/>
</dbReference>
<evidence type="ECO:0000313" key="3">
    <source>
        <dbReference type="EMBL" id="KAJ4952460.1"/>
    </source>
</evidence>
<keyword evidence="4" id="KW-1185">Reference proteome</keyword>
<dbReference type="InterPro" id="IPR036047">
    <property type="entry name" value="F-box-like_dom_sf"/>
</dbReference>
<evidence type="ECO:0000259" key="2">
    <source>
        <dbReference type="PROSITE" id="PS50206"/>
    </source>
</evidence>
<gene>
    <name evidence="3" type="ORF">NE237_029292</name>
</gene>
<name>A0A9Q0JVY4_9MAGN</name>
<dbReference type="Gene3D" id="1.20.1280.50">
    <property type="match status" value="1"/>
</dbReference>
<sequence length="516" mass="59390">MSAMFHKKVLPPSKQLRVYSKGNVDLISKLPECLLLNILCFLPVSDLVRTSVLSKGWRYLWNQIPNLDFDQYLFINCLHVNVLSSGCSCQCHERKIGKFAEFIDQMLLFHHGHTILKFRLSFCFNEHFRYTERIDRWVCYALTNKVHELILDFSVCYTWSFLHNFVPYHMPHHPFAAPVRLTVLKLHFCEFNFSSFEALSLLRSLFLRRVVVLDGSIGLLIASCPLLQDLSLESCHLPDKFMNHPLDLKLKTLTVENCRINGLVNPQVEGARWIDLMSSNRPVDSFEISAPNLLSFKFCGESICKLSLKSMSRLVDAEISIDQGSVLPGQSKILHKLLKQLDHAQALTLCSWFIQVLPLEGNQQSLATPLDNLKHLKLKVGLDGLEFLGMACLLSSARNLESLVLTMGDFACIIWDYLDIEVLNVFNYDDGLYWDSQMLCFNCLKKIEIYRFSGRKQVMDMIKFLLKNSVVLENVIICSDKKIYSDTKPEYDDTSRLQIELNSFHRASPRAKILFL</sequence>
<dbReference type="AlphaFoldDB" id="A0A9Q0JVY4"/>
<evidence type="ECO:0000313" key="4">
    <source>
        <dbReference type="Proteomes" id="UP001141806"/>
    </source>
</evidence>
<dbReference type="InterPro" id="IPR055357">
    <property type="entry name" value="LRR_At1g61320_AtMIF1"/>
</dbReference>
<dbReference type="PROSITE" id="PS50206">
    <property type="entry name" value="RHODANESE_3"/>
    <property type="match status" value="1"/>
</dbReference>
<dbReference type="SMART" id="SM00579">
    <property type="entry name" value="FBD"/>
    <property type="match status" value="1"/>
</dbReference>
<dbReference type="OrthoDB" id="1939276at2759"/>